<sequence>MSALSYIKRLIDSPVNKHLKPADNQLIKGIFKKILLIRLYLGIPFSDTKYLSVS</sequence>
<protein>
    <submittedName>
        <fullName evidence="1">Uncharacterized protein</fullName>
    </submittedName>
</protein>
<comment type="caution">
    <text evidence="1">The sequence shown here is derived from an EMBL/GenBank/DDBJ whole genome shotgun (WGS) entry which is preliminary data.</text>
</comment>
<name>A0A1Q6A5C2_9SPHI</name>
<reference evidence="1 2" key="1">
    <citation type="submission" date="2016-11" db="EMBL/GenBank/DDBJ databases">
        <title>Whole Genome Sequencing of Mucilaginibacter polytrichastri RG4-7(T) isolated from the moss sample.</title>
        <authorList>
            <person name="Li Y."/>
        </authorList>
    </citation>
    <scope>NUCLEOTIDE SEQUENCE [LARGE SCALE GENOMIC DNA]</scope>
    <source>
        <strain evidence="1 2">RG4-7</strain>
    </source>
</reference>
<evidence type="ECO:0000313" key="2">
    <source>
        <dbReference type="Proteomes" id="UP000186720"/>
    </source>
</evidence>
<dbReference type="STRING" id="1302689.RG47T_4678"/>
<gene>
    <name evidence="1" type="ORF">RG47T_4678</name>
</gene>
<dbReference type="Proteomes" id="UP000186720">
    <property type="component" value="Unassembled WGS sequence"/>
</dbReference>
<dbReference type="AlphaFoldDB" id="A0A1Q6A5C2"/>
<accession>A0A1Q6A5C2</accession>
<dbReference type="EMBL" id="MPPL01000001">
    <property type="protein sequence ID" value="OKS89196.1"/>
    <property type="molecule type" value="Genomic_DNA"/>
</dbReference>
<evidence type="ECO:0000313" key="1">
    <source>
        <dbReference type="EMBL" id="OKS89196.1"/>
    </source>
</evidence>
<organism evidence="1 2">
    <name type="scientific">Mucilaginibacter polytrichastri</name>
    <dbReference type="NCBI Taxonomy" id="1302689"/>
    <lineage>
        <taxon>Bacteria</taxon>
        <taxon>Pseudomonadati</taxon>
        <taxon>Bacteroidota</taxon>
        <taxon>Sphingobacteriia</taxon>
        <taxon>Sphingobacteriales</taxon>
        <taxon>Sphingobacteriaceae</taxon>
        <taxon>Mucilaginibacter</taxon>
    </lineage>
</organism>
<keyword evidence="2" id="KW-1185">Reference proteome</keyword>
<proteinExistence type="predicted"/>